<gene>
    <name evidence="1" type="ORF">SDC9_208035</name>
</gene>
<reference evidence="1" key="1">
    <citation type="submission" date="2019-08" db="EMBL/GenBank/DDBJ databases">
        <authorList>
            <person name="Kucharzyk K."/>
            <person name="Murdoch R.W."/>
            <person name="Higgins S."/>
            <person name="Loffler F."/>
        </authorList>
    </citation>
    <scope>NUCLEOTIDE SEQUENCE</scope>
</reference>
<name>A0A645JA85_9ZZZZ</name>
<sequence>MANGDCGTVAARQLDGTIKLTANIGFVLRVIQEDFAFDDFHTGP</sequence>
<accession>A0A645JA85</accession>
<protein>
    <submittedName>
        <fullName evidence="1">Uncharacterized protein</fullName>
    </submittedName>
</protein>
<dbReference type="EMBL" id="VSSQ01135388">
    <property type="protein sequence ID" value="MPN60307.1"/>
    <property type="molecule type" value="Genomic_DNA"/>
</dbReference>
<proteinExistence type="predicted"/>
<comment type="caution">
    <text evidence="1">The sequence shown here is derived from an EMBL/GenBank/DDBJ whole genome shotgun (WGS) entry which is preliminary data.</text>
</comment>
<dbReference type="AlphaFoldDB" id="A0A645JA85"/>
<evidence type="ECO:0000313" key="1">
    <source>
        <dbReference type="EMBL" id="MPN60307.1"/>
    </source>
</evidence>
<organism evidence="1">
    <name type="scientific">bioreactor metagenome</name>
    <dbReference type="NCBI Taxonomy" id="1076179"/>
    <lineage>
        <taxon>unclassified sequences</taxon>
        <taxon>metagenomes</taxon>
        <taxon>ecological metagenomes</taxon>
    </lineage>
</organism>